<evidence type="ECO:0000256" key="5">
    <source>
        <dbReference type="ARBA" id="ARBA00022573"/>
    </source>
</evidence>
<dbReference type="AlphaFoldDB" id="A0AAE3E1R4"/>
<dbReference type="Proteomes" id="UP001198200">
    <property type="component" value="Unassembled WGS sequence"/>
</dbReference>
<dbReference type="EMBL" id="JAJEQN010000004">
    <property type="protein sequence ID" value="MCC2220469.1"/>
    <property type="molecule type" value="Genomic_DNA"/>
</dbReference>
<protein>
    <recommendedName>
        <fullName evidence="4">Nicotinate-nucleotide--dimethylbenzimidazole phosphoribosyltransferase</fullName>
        <ecNumber evidence="3">2.4.2.21</ecNumber>
    </recommendedName>
    <alternativeName>
        <fullName evidence="8">N(1)-alpha-phosphoribosyltransferase</fullName>
    </alternativeName>
</protein>
<evidence type="ECO:0000256" key="6">
    <source>
        <dbReference type="ARBA" id="ARBA00022676"/>
    </source>
</evidence>
<dbReference type="NCBIfam" id="NF000996">
    <property type="entry name" value="PRK00105.1"/>
    <property type="match status" value="1"/>
</dbReference>
<name>A0AAE3E1R4_9FIRM</name>
<evidence type="ECO:0000313" key="11">
    <source>
        <dbReference type="Proteomes" id="UP001198200"/>
    </source>
</evidence>
<dbReference type="PANTHER" id="PTHR43463:SF1">
    <property type="entry name" value="NICOTINATE-NUCLEOTIDE--DIMETHYLBENZIMIDAZOLE PHOSPHORIBOSYLTRANSFERASE"/>
    <property type="match status" value="1"/>
</dbReference>
<sequence>MEAIKFLREKYKITPPDQSMYDAVKANWDGVAKPLDGLGWFEHVISQIGAIEDSTNVCISKRAVIVMCADNGIVREGISQSGQEVTLAVAQSMGRRESSVCRMASASHTDVIPVDIGIAASCKIDGVLDEKIACGTRNFAKEPAMTEKETLDAIDTGVRLVKQCKENGYQILATGEMGIGNTTTSSAVTAALLHRLASETAGRGAGLNDKGLSRKKQVIQEAIDRYDLYKADAFTVLQTVGGFDIAGLTGVFIGGAMYHVPIVLDGLISGAAALLAKRIIPGTEHFMIASHLGKEPAAKAILKEIGIKPVIHGDLALGEGTGAVMVFSLLDLAMSVYNGRTDFSRLEMAPYERLS</sequence>
<comment type="pathway">
    <text evidence="1">Nucleoside biosynthesis; alpha-ribazole biosynthesis; alpha-ribazole from 5,6-dimethylbenzimidazole: step 1/2.</text>
</comment>
<comment type="similarity">
    <text evidence="2">Belongs to the CobT family.</text>
</comment>
<dbReference type="Pfam" id="PF02277">
    <property type="entry name" value="DBI_PRT"/>
    <property type="match status" value="1"/>
</dbReference>
<dbReference type="InterPro" id="IPR023195">
    <property type="entry name" value="Nict_dMeBzImd_PRibTrfase_N"/>
</dbReference>
<dbReference type="CDD" id="cd02439">
    <property type="entry name" value="DMB-PRT_CobT"/>
    <property type="match status" value="1"/>
</dbReference>
<dbReference type="EC" id="2.4.2.21" evidence="3"/>
<accession>A0AAE3E1R4</accession>
<dbReference type="InterPro" id="IPR003200">
    <property type="entry name" value="Nict_dMeBzImd_PRibTrfase"/>
</dbReference>
<dbReference type="InterPro" id="IPR036087">
    <property type="entry name" value="Nict_dMeBzImd_PRibTrfase_sf"/>
</dbReference>
<evidence type="ECO:0000256" key="3">
    <source>
        <dbReference type="ARBA" id="ARBA00011991"/>
    </source>
</evidence>
<evidence type="ECO:0000256" key="1">
    <source>
        <dbReference type="ARBA" id="ARBA00005049"/>
    </source>
</evidence>
<dbReference type="GO" id="GO:0008939">
    <property type="term" value="F:nicotinate-nucleotide-dimethylbenzimidazole phosphoribosyltransferase activity"/>
    <property type="evidence" value="ECO:0007669"/>
    <property type="project" value="UniProtKB-EC"/>
</dbReference>
<keyword evidence="11" id="KW-1185">Reference proteome</keyword>
<dbReference type="GO" id="GO:0009236">
    <property type="term" value="P:cobalamin biosynthetic process"/>
    <property type="evidence" value="ECO:0007669"/>
    <property type="project" value="UniProtKB-KW"/>
</dbReference>
<gene>
    <name evidence="10" type="ORF">LKD48_02230</name>
</gene>
<dbReference type="RefSeq" id="WP_227100682.1">
    <property type="nucleotide sequence ID" value="NZ_JAJEQN010000004.1"/>
</dbReference>
<evidence type="ECO:0000256" key="4">
    <source>
        <dbReference type="ARBA" id="ARBA00015486"/>
    </source>
</evidence>
<comment type="caution">
    <text evidence="10">The sequence shown here is derived from an EMBL/GenBank/DDBJ whole genome shotgun (WGS) entry which is preliminary data.</text>
</comment>
<organism evidence="10 11">
    <name type="scientific">Anthropogastromicrobium aceti</name>
    <dbReference type="NCBI Taxonomy" id="2981768"/>
    <lineage>
        <taxon>Bacteria</taxon>
        <taxon>Bacillati</taxon>
        <taxon>Bacillota</taxon>
        <taxon>Clostridia</taxon>
        <taxon>Lachnospirales</taxon>
        <taxon>Lachnospiraceae</taxon>
        <taxon>Anthropogastromicrobium</taxon>
    </lineage>
</organism>
<dbReference type="PANTHER" id="PTHR43463">
    <property type="entry name" value="NICOTINATE-NUCLEOTIDE--DIMETHYLBENZIMIDAZOLE PHOSPHORIBOSYLTRANSFERASE"/>
    <property type="match status" value="1"/>
</dbReference>
<reference evidence="10 11" key="1">
    <citation type="submission" date="2021-10" db="EMBL/GenBank/DDBJ databases">
        <title>Anaerobic single-cell dispensing facilitates the cultivation of human gut bacteria.</title>
        <authorList>
            <person name="Afrizal A."/>
        </authorList>
    </citation>
    <scope>NUCLEOTIDE SEQUENCE [LARGE SCALE GENOMIC DNA]</scope>
    <source>
        <strain evidence="10 11">CLA-AA-H224</strain>
    </source>
</reference>
<evidence type="ECO:0000256" key="7">
    <source>
        <dbReference type="ARBA" id="ARBA00022679"/>
    </source>
</evidence>
<comment type="catalytic activity">
    <reaction evidence="9">
        <text>5,6-dimethylbenzimidazole + nicotinate beta-D-ribonucleotide = alpha-ribazole 5'-phosphate + nicotinate + H(+)</text>
        <dbReference type="Rhea" id="RHEA:11196"/>
        <dbReference type="ChEBI" id="CHEBI:15378"/>
        <dbReference type="ChEBI" id="CHEBI:15890"/>
        <dbReference type="ChEBI" id="CHEBI:32544"/>
        <dbReference type="ChEBI" id="CHEBI:57502"/>
        <dbReference type="ChEBI" id="CHEBI:57918"/>
        <dbReference type="EC" id="2.4.2.21"/>
    </reaction>
</comment>
<evidence type="ECO:0000256" key="8">
    <source>
        <dbReference type="ARBA" id="ARBA00030686"/>
    </source>
</evidence>
<evidence type="ECO:0000256" key="9">
    <source>
        <dbReference type="ARBA" id="ARBA00047340"/>
    </source>
</evidence>
<dbReference type="Gene3D" id="3.40.50.10210">
    <property type="match status" value="1"/>
</dbReference>
<proteinExistence type="inferred from homology"/>
<keyword evidence="7" id="KW-0808">Transferase</keyword>
<keyword evidence="5" id="KW-0169">Cobalamin biosynthesis</keyword>
<dbReference type="Gene3D" id="1.10.1610.10">
    <property type="match status" value="1"/>
</dbReference>
<keyword evidence="6 10" id="KW-0328">Glycosyltransferase</keyword>
<evidence type="ECO:0000313" key="10">
    <source>
        <dbReference type="EMBL" id="MCC2220469.1"/>
    </source>
</evidence>
<evidence type="ECO:0000256" key="2">
    <source>
        <dbReference type="ARBA" id="ARBA00007110"/>
    </source>
</evidence>
<dbReference type="SUPFAM" id="SSF52733">
    <property type="entry name" value="Nicotinate mononucleotide:5,6-dimethylbenzimidazole phosphoribosyltransferase (CobT)"/>
    <property type="match status" value="1"/>
</dbReference>